<accession>A0ABQ0JYM7</accession>
<dbReference type="EMBL" id="BAFN01000001">
    <property type="protein sequence ID" value="GAN33748.1"/>
    <property type="molecule type" value="Genomic_DNA"/>
</dbReference>
<reference evidence="4" key="1">
    <citation type="journal article" date="2015" name="Genome Announc.">
        <title>Draft Genome Sequence of an Anaerobic Ammonium-Oxidizing Bacterium, "Candidatus Brocadia sinica".</title>
        <authorList>
            <person name="Oshiki M."/>
            <person name="Shinyako-Hata K."/>
            <person name="Satoh H."/>
            <person name="Okabe S."/>
        </authorList>
    </citation>
    <scope>NUCLEOTIDE SEQUENCE [LARGE SCALE GENOMIC DNA]</scope>
    <source>
        <strain evidence="4">JPN1</strain>
    </source>
</reference>
<comment type="function">
    <text evidence="2">Antitoxin component of a type II toxin-antitoxin (TA) system.</text>
</comment>
<dbReference type="PANTHER" id="PTHR35377">
    <property type="entry name" value="ANTITOXIN VAPB49-RELATED-RELATED"/>
    <property type="match status" value="1"/>
</dbReference>
<evidence type="ECO:0000313" key="3">
    <source>
        <dbReference type="EMBL" id="GAN33748.1"/>
    </source>
</evidence>
<dbReference type="SUPFAM" id="SSF143120">
    <property type="entry name" value="YefM-like"/>
    <property type="match status" value="1"/>
</dbReference>
<proteinExistence type="inferred from homology"/>
<comment type="caution">
    <text evidence="3">The sequence shown here is derived from an EMBL/GenBank/DDBJ whole genome shotgun (WGS) entry which is preliminary data.</text>
</comment>
<dbReference type="Proteomes" id="UP000032309">
    <property type="component" value="Unassembled WGS sequence"/>
</dbReference>
<organism evidence="3 4">
    <name type="scientific">Candidatus Brocadia sinica JPN1</name>
    <dbReference type="NCBI Taxonomy" id="1197129"/>
    <lineage>
        <taxon>Bacteria</taxon>
        <taxon>Pseudomonadati</taxon>
        <taxon>Planctomycetota</taxon>
        <taxon>Candidatus Brocadiia</taxon>
        <taxon>Candidatus Brocadiales</taxon>
        <taxon>Candidatus Brocadiaceae</taxon>
        <taxon>Candidatus Brocadia</taxon>
    </lineage>
</organism>
<comment type="similarity">
    <text evidence="1 2">Belongs to the phD/YefM antitoxin family.</text>
</comment>
<gene>
    <name evidence="3" type="ORF">BROSI_A2282</name>
</gene>
<keyword evidence="4" id="KW-1185">Reference proteome</keyword>
<dbReference type="Gene3D" id="3.40.1620.10">
    <property type="entry name" value="YefM-like domain"/>
    <property type="match status" value="1"/>
</dbReference>
<dbReference type="NCBIfam" id="TIGR01552">
    <property type="entry name" value="phd_fam"/>
    <property type="match status" value="1"/>
</dbReference>
<evidence type="ECO:0000256" key="2">
    <source>
        <dbReference type="RuleBase" id="RU362080"/>
    </source>
</evidence>
<evidence type="ECO:0000313" key="4">
    <source>
        <dbReference type="Proteomes" id="UP000032309"/>
    </source>
</evidence>
<protein>
    <recommendedName>
        <fullName evidence="2">Antitoxin</fullName>
    </recommendedName>
</protein>
<name>A0ABQ0JYM7_9BACT</name>
<evidence type="ECO:0000256" key="1">
    <source>
        <dbReference type="ARBA" id="ARBA00009981"/>
    </source>
</evidence>
<dbReference type="Pfam" id="PF02604">
    <property type="entry name" value="PhdYeFM_antitox"/>
    <property type="match status" value="1"/>
</dbReference>
<dbReference type="RefSeq" id="WP_082059174.1">
    <property type="nucleotide sequence ID" value="NZ_BAFN01000001.1"/>
</dbReference>
<dbReference type="InterPro" id="IPR036165">
    <property type="entry name" value="YefM-like_sf"/>
</dbReference>
<sequence>MLKKGVKEIRDHFTRYLKRVKQDEEIVVTERGKPVALLVPIPEATGFQEK</sequence>
<dbReference type="InterPro" id="IPR006442">
    <property type="entry name" value="Antitoxin_Phd/YefM"/>
</dbReference>
<dbReference type="InterPro" id="IPR051416">
    <property type="entry name" value="phD-YefM_TA_antitoxins"/>
</dbReference>